<accession>A0ABW2SJM8</accession>
<dbReference type="RefSeq" id="WP_380971163.1">
    <property type="nucleotide sequence ID" value="NZ_JBHTEF010000001.1"/>
</dbReference>
<dbReference type="SUPFAM" id="SSF159779">
    <property type="entry name" value="CdCA1 repeat-like"/>
    <property type="match status" value="1"/>
</dbReference>
<name>A0ABW2SJM8_9ACTO</name>
<protein>
    <submittedName>
        <fullName evidence="2">Uncharacterized protein</fullName>
    </submittedName>
</protein>
<dbReference type="EMBL" id="JBHTEF010000001">
    <property type="protein sequence ID" value="MFC7579716.1"/>
    <property type="molecule type" value="Genomic_DNA"/>
</dbReference>
<sequence>MTLTGAIGRLEPAPSQLPGIRAGLERLTANPGGALVPVSRPYPAGCLDGRPFEIPDMPAAARVPDGGPTPRVAGGTLTTWVVDVLLTGVFRPVAVPGRGTGARRRGERPEGPPPVRATGADPAGLGEEIATWAPAWLSLTCASLRAADLPVSAHGDDHAAPGNSGCGAVDSVATILGLLGQRPPGVVALMESWGIDVADVPEAVLRRCGALALTMPGGDDIAGVISGYADSPMPIMHGPHREVAVVANTVPGTTIDAAAVGAALDAAGVGTGATDAEPPEEACAWQVFAVDTWSFGSIADFYRDQAADGGRAPASHDQIVATAAAFNAAALLTLCAADMPVAVLRTR</sequence>
<evidence type="ECO:0000256" key="1">
    <source>
        <dbReference type="SAM" id="MobiDB-lite"/>
    </source>
</evidence>
<comment type="caution">
    <text evidence="2">The sequence shown here is derived from an EMBL/GenBank/DDBJ whole genome shotgun (WGS) entry which is preliminary data.</text>
</comment>
<organism evidence="2 3">
    <name type="scientific">Schaalia naturae</name>
    <dbReference type="NCBI Taxonomy" id="635203"/>
    <lineage>
        <taxon>Bacteria</taxon>
        <taxon>Bacillati</taxon>
        <taxon>Actinomycetota</taxon>
        <taxon>Actinomycetes</taxon>
        <taxon>Actinomycetales</taxon>
        <taxon>Actinomycetaceae</taxon>
        <taxon>Schaalia</taxon>
    </lineage>
</organism>
<dbReference type="Proteomes" id="UP001596527">
    <property type="component" value="Unassembled WGS sequence"/>
</dbReference>
<reference evidence="3" key="1">
    <citation type="journal article" date="2019" name="Int. J. Syst. Evol. Microbiol.">
        <title>The Global Catalogue of Microorganisms (GCM) 10K type strain sequencing project: providing services to taxonomists for standard genome sequencing and annotation.</title>
        <authorList>
            <consortium name="The Broad Institute Genomics Platform"/>
            <consortium name="The Broad Institute Genome Sequencing Center for Infectious Disease"/>
            <person name="Wu L."/>
            <person name="Ma J."/>
        </authorList>
    </citation>
    <scope>NUCLEOTIDE SEQUENCE [LARGE SCALE GENOMIC DNA]</scope>
    <source>
        <strain evidence="3">CCUG 56698</strain>
    </source>
</reference>
<gene>
    <name evidence="2" type="ORF">ACFQWG_00505</name>
</gene>
<evidence type="ECO:0000313" key="3">
    <source>
        <dbReference type="Proteomes" id="UP001596527"/>
    </source>
</evidence>
<evidence type="ECO:0000313" key="2">
    <source>
        <dbReference type="EMBL" id="MFC7579716.1"/>
    </source>
</evidence>
<proteinExistence type="predicted"/>
<keyword evidence="3" id="KW-1185">Reference proteome</keyword>
<feature type="region of interest" description="Disordered" evidence="1">
    <location>
        <begin position="96"/>
        <end position="122"/>
    </location>
</feature>